<protein>
    <recommendedName>
        <fullName evidence="3 5">Flagellar hook protein FlgE</fullName>
    </recommendedName>
</protein>
<dbReference type="InterPro" id="IPR020013">
    <property type="entry name" value="Flagellar_FlgE/F/G"/>
</dbReference>
<dbReference type="InterPro" id="IPR037058">
    <property type="entry name" value="Falgellar_hook_FlgE_sf"/>
</dbReference>
<dbReference type="AlphaFoldDB" id="D7CM06"/>
<dbReference type="Pfam" id="PF22692">
    <property type="entry name" value="LlgE_F_G_D1"/>
    <property type="match status" value="1"/>
</dbReference>
<evidence type="ECO:0000256" key="1">
    <source>
        <dbReference type="ARBA" id="ARBA00004117"/>
    </source>
</evidence>
<dbReference type="HOGENOM" id="CLU_013687_2_4_9"/>
<name>D7CM06_SYNLT</name>
<evidence type="ECO:0000256" key="3">
    <source>
        <dbReference type="ARBA" id="ARBA00019015"/>
    </source>
</evidence>
<dbReference type="Pfam" id="PF00460">
    <property type="entry name" value="Flg_bb_rod"/>
    <property type="match status" value="1"/>
</dbReference>
<dbReference type="GO" id="GO:0009424">
    <property type="term" value="C:bacterial-type flagellum hook"/>
    <property type="evidence" value="ECO:0007669"/>
    <property type="project" value="TreeGrafter"/>
</dbReference>
<proteinExistence type="inferred from homology"/>
<feature type="domain" description="Flagellar basal body rod protein N-terminal" evidence="6">
    <location>
        <begin position="5"/>
        <end position="35"/>
    </location>
</feature>
<dbReference type="OrthoDB" id="9804559at2"/>
<feature type="domain" description="Flagellar hook protein FlgE/F/G-like D1" evidence="9">
    <location>
        <begin position="95"/>
        <end position="169"/>
    </location>
</feature>
<evidence type="ECO:0000259" key="6">
    <source>
        <dbReference type="Pfam" id="PF00460"/>
    </source>
</evidence>
<dbReference type="GO" id="GO:0071978">
    <property type="term" value="P:bacterial-type flagellum-dependent swarming motility"/>
    <property type="evidence" value="ECO:0007669"/>
    <property type="project" value="TreeGrafter"/>
</dbReference>
<feature type="domain" description="Flagellar hook protein FlgE D2" evidence="8">
    <location>
        <begin position="212"/>
        <end position="367"/>
    </location>
</feature>
<dbReference type="GO" id="GO:0005829">
    <property type="term" value="C:cytosol"/>
    <property type="evidence" value="ECO:0007669"/>
    <property type="project" value="TreeGrafter"/>
</dbReference>
<dbReference type="RefSeq" id="WP_013175143.1">
    <property type="nucleotide sequence ID" value="NC_014220.1"/>
</dbReference>
<gene>
    <name evidence="10" type="ordered locus">Slip_0962</name>
</gene>
<feature type="domain" description="Flagellar basal-body/hook protein C-terminal" evidence="7">
    <location>
        <begin position="441"/>
        <end position="485"/>
    </location>
</feature>
<dbReference type="Gene3D" id="2.60.98.20">
    <property type="entry name" value="Flagellar hook protein FlgE"/>
    <property type="match status" value="1"/>
</dbReference>
<dbReference type="Pfam" id="PF06429">
    <property type="entry name" value="Flg_bbr_C"/>
    <property type="match status" value="1"/>
</dbReference>
<evidence type="ECO:0000313" key="10">
    <source>
        <dbReference type="EMBL" id="ADI01741.1"/>
    </source>
</evidence>
<dbReference type="eggNOG" id="COG1749">
    <property type="taxonomic scope" value="Bacteria"/>
</dbReference>
<evidence type="ECO:0000259" key="7">
    <source>
        <dbReference type="Pfam" id="PF06429"/>
    </source>
</evidence>
<evidence type="ECO:0000256" key="4">
    <source>
        <dbReference type="ARBA" id="ARBA00023143"/>
    </source>
</evidence>
<dbReference type="GO" id="GO:0009425">
    <property type="term" value="C:bacterial-type flagellum basal body"/>
    <property type="evidence" value="ECO:0007669"/>
    <property type="project" value="UniProtKB-SubCell"/>
</dbReference>
<dbReference type="EMBL" id="CP002048">
    <property type="protein sequence ID" value="ADI01741.1"/>
    <property type="molecule type" value="Genomic_DNA"/>
</dbReference>
<dbReference type="NCBIfam" id="TIGR03506">
    <property type="entry name" value="FlgEFG_subfam"/>
    <property type="match status" value="1"/>
</dbReference>
<dbReference type="SUPFAM" id="SSF117143">
    <property type="entry name" value="Flagellar hook protein flgE"/>
    <property type="match status" value="1"/>
</dbReference>
<keyword evidence="4 5" id="KW-0975">Bacterial flagellum</keyword>
<evidence type="ECO:0000259" key="9">
    <source>
        <dbReference type="Pfam" id="PF22692"/>
    </source>
</evidence>
<comment type="function">
    <text evidence="5">A flexible structure which links the flagellar filament to the drive apparatus in the basal body.</text>
</comment>
<sequence length="487" mass="52733">MMRSMYAGVSGLRTHQLRMDVIGNNIANVNTVGYKKSRAIFKDAFYQAIRGGSAPTGARGGTNPQAIGLGVQLSSVDVIATPGSAQTTGKNTDLAIDGNGYFILESGGERYYTRAGAFDFDVLGNYVASGGLHVMGYMPSKDDSGNWITDSSGKRKIDITTGLVPIDISALQSTEPKATTLIRFSGNFDSTLEPEYVWDETSSSFVDNPDGADSKITSKEFYDTLGNKRVQYFKFEKVMERDNVDIGNGETMNGSIWRVRASSDPDCPNPTASDSKSEDYYLFFDEKGKLIRAKHDNGTTGASSSDWQEPDVTAMTFAATDDPSSQSITIHYVNNGVPTQQPITLNFSYLTQYNATFTGWAEYQDGYTKGDLRSITIDQNGVILGVYSNGITDNLARVALAVFQNPAGLLAKGGNLFQVSNNSGDPKVGAPGEEAMGAILPGSLEMSNVDLSEEFTDMIVTQRGFQANSRIITTSDEMLQELVNLKR</sequence>
<dbReference type="STRING" id="643648.Slip_0962"/>
<reference evidence="10 11" key="2">
    <citation type="journal article" date="2010" name="Stand. Genomic Sci.">
        <title>Complete genome sequence of Syntrophothermus lipocalidus type strain (TGB-C1).</title>
        <authorList>
            <person name="Djao O.D."/>
            <person name="Zhang X."/>
            <person name="Lucas S."/>
            <person name="Lapidus A."/>
            <person name="Del Rio T.G."/>
            <person name="Nolan M."/>
            <person name="Tice H."/>
            <person name="Cheng J.F."/>
            <person name="Han C."/>
            <person name="Tapia R."/>
            <person name="Goodwin L."/>
            <person name="Pitluck S."/>
            <person name="Liolios K."/>
            <person name="Ivanova N."/>
            <person name="Mavromatis K."/>
            <person name="Mikhailova N."/>
            <person name="Ovchinnikova G."/>
            <person name="Pati A."/>
            <person name="Brambilla E."/>
            <person name="Chen A."/>
            <person name="Palaniappan K."/>
            <person name="Land M."/>
            <person name="Hauser L."/>
            <person name="Chang Y.J."/>
            <person name="Jeffries C.D."/>
            <person name="Rohde M."/>
            <person name="Sikorski J."/>
            <person name="Spring S."/>
            <person name="Goker M."/>
            <person name="Detter J.C."/>
            <person name="Woyke T."/>
            <person name="Bristow J."/>
            <person name="Eisen J.A."/>
            <person name="Markowitz V."/>
            <person name="Hugenholtz P."/>
            <person name="Kyrpides N.C."/>
            <person name="Klenk H.P."/>
        </authorList>
    </citation>
    <scope>NUCLEOTIDE SEQUENCE [LARGE SCALE GENOMIC DNA]</scope>
    <source>
        <strain evidence="11">DSM 12680 / TGB-C1</strain>
    </source>
</reference>
<dbReference type="Pfam" id="PF07559">
    <property type="entry name" value="FlgE_D2"/>
    <property type="match status" value="1"/>
</dbReference>
<organism evidence="10 11">
    <name type="scientific">Syntrophothermus lipocalidus (strain DSM 12680 / TGB-C1)</name>
    <dbReference type="NCBI Taxonomy" id="643648"/>
    <lineage>
        <taxon>Bacteria</taxon>
        <taxon>Bacillati</taxon>
        <taxon>Bacillota</taxon>
        <taxon>Clostridia</taxon>
        <taxon>Eubacteriales</taxon>
        <taxon>Syntrophomonadaceae</taxon>
        <taxon>Syntrophothermus</taxon>
    </lineage>
</organism>
<dbReference type="InterPro" id="IPR010930">
    <property type="entry name" value="Flg_bb/hook_C_dom"/>
</dbReference>
<evidence type="ECO:0000256" key="5">
    <source>
        <dbReference type="RuleBase" id="RU362116"/>
    </source>
</evidence>
<dbReference type="Proteomes" id="UP000000378">
    <property type="component" value="Chromosome"/>
</dbReference>
<evidence type="ECO:0000313" key="11">
    <source>
        <dbReference type="Proteomes" id="UP000000378"/>
    </source>
</evidence>
<accession>D7CM06</accession>
<dbReference type="InterPro" id="IPR001444">
    <property type="entry name" value="Flag_bb_rod_N"/>
</dbReference>
<dbReference type="PANTHER" id="PTHR30435">
    <property type="entry name" value="FLAGELLAR PROTEIN"/>
    <property type="match status" value="1"/>
</dbReference>
<evidence type="ECO:0000256" key="2">
    <source>
        <dbReference type="ARBA" id="ARBA00009677"/>
    </source>
</evidence>
<dbReference type="InterPro" id="IPR011491">
    <property type="entry name" value="FlgE_D2"/>
</dbReference>
<dbReference type="InterPro" id="IPR053967">
    <property type="entry name" value="LlgE_F_G-like_D1"/>
</dbReference>
<comment type="subcellular location">
    <subcellularLocation>
        <location evidence="1 5">Bacterial flagellum basal body</location>
    </subcellularLocation>
</comment>
<dbReference type="KEGG" id="slp:Slip_0962"/>
<comment type="similarity">
    <text evidence="2 5">Belongs to the flagella basal body rod proteins family.</text>
</comment>
<evidence type="ECO:0000259" key="8">
    <source>
        <dbReference type="Pfam" id="PF07559"/>
    </source>
</evidence>
<keyword evidence="11" id="KW-1185">Reference proteome</keyword>
<dbReference type="PANTHER" id="PTHR30435:SF1">
    <property type="entry name" value="FLAGELLAR HOOK PROTEIN FLGE"/>
    <property type="match status" value="1"/>
</dbReference>
<dbReference type="InterPro" id="IPR037925">
    <property type="entry name" value="FlgE/F/G-like"/>
</dbReference>
<reference evidence="11" key="1">
    <citation type="journal article" date="2010" name="Stand. Genomic Sci.">
        <title>Complete genome sequence of Syntrophothermus lipocalidus type strain (TGB-C1T).</title>
        <authorList>
            <consortium name="US DOE Joint Genome Institute (JGI-PGF)"/>
            <person name="Djao O."/>
            <person name="Zhang X."/>
            <person name="Lucas S."/>
            <person name="Lapidus A."/>
            <person name="Glavina Del Rio T."/>
            <person name="Nolan M."/>
            <person name="Tice H."/>
            <person name="Cheng J."/>
            <person name="Han C."/>
            <person name="Tapia R."/>
            <person name="Goodwin L."/>
            <person name="Pitluck S."/>
            <person name="Liolios K."/>
            <person name="Ivanova N."/>
            <person name="Mavromatis K."/>
            <person name="Mikhailova N."/>
            <person name="Ovchinnikova G."/>
            <person name="Pati A."/>
            <person name="Brambilla E."/>
            <person name="Chen A."/>
            <person name="Palaniappan K."/>
            <person name="Land M."/>
            <person name="Hauser L."/>
            <person name="Chang Y."/>
            <person name="Jeffries C."/>
            <person name="Rohde M."/>
            <person name="Sikorski J."/>
            <person name="Spring S."/>
            <person name="Goker M."/>
            <person name="Detter J."/>
            <person name="Woyke T."/>
            <person name="Bristow J."/>
            <person name="Eisen J."/>
            <person name="Markowitz V."/>
            <person name="Hugenholtz P."/>
            <person name="Kyrpides N."/>
            <person name="Klenk H."/>
        </authorList>
    </citation>
    <scope>NUCLEOTIDE SEQUENCE [LARGE SCALE GENOMIC DNA]</scope>
    <source>
        <strain evidence="11">DSM 12680 / TGB-C1</strain>
    </source>
</reference>